<evidence type="ECO:0008006" key="3">
    <source>
        <dbReference type="Google" id="ProtNLM"/>
    </source>
</evidence>
<dbReference type="AlphaFoldDB" id="A0A6N6JB78"/>
<protein>
    <recommendedName>
        <fullName evidence="3">TadE-like protein</fullName>
    </recommendedName>
</protein>
<evidence type="ECO:0000313" key="2">
    <source>
        <dbReference type="Proteomes" id="UP000436822"/>
    </source>
</evidence>
<gene>
    <name evidence="1" type="ORF">KIN_05670</name>
</gene>
<proteinExistence type="predicted"/>
<sequence>MMMAFFTIFELGMLMTKHVLFERSVDIAVRDVRLAGGAEFTRDQIGDMICAKAAIFPECKKNLAVELTVLNETSSNIPSGARECVDRGGLDDFVPSSAFEQGKENQTVYLRACMVVKPFFPGSALAVSLSRDATGRYAMVTKGAFAIEPAIDDVATAAAGAGGT</sequence>
<dbReference type="Proteomes" id="UP000436822">
    <property type="component" value="Unassembled WGS sequence"/>
</dbReference>
<evidence type="ECO:0000313" key="1">
    <source>
        <dbReference type="EMBL" id="GFE63493.1"/>
    </source>
</evidence>
<reference evidence="1 2" key="1">
    <citation type="submission" date="2019-12" db="EMBL/GenBank/DDBJ databases">
        <title>Litoreibacter badius sp. nov., a novel bacteriochlorophyll a-containing bacterium in the genus Litoreibacter.</title>
        <authorList>
            <person name="Kanamuro M."/>
            <person name="Takabe Y."/>
            <person name="Mori K."/>
            <person name="Takaichi S."/>
            <person name="Hanada S."/>
        </authorList>
    </citation>
    <scope>NUCLEOTIDE SEQUENCE [LARGE SCALE GENOMIC DNA]</scope>
    <source>
        <strain evidence="1 2">K6</strain>
    </source>
</reference>
<accession>A0A6N6JB78</accession>
<keyword evidence="2" id="KW-1185">Reference proteome</keyword>
<name>A0A6N6JB78_9RHOB</name>
<organism evidence="1 2">
    <name type="scientific">Litoreibacter roseus</name>
    <dbReference type="NCBI Taxonomy" id="2601869"/>
    <lineage>
        <taxon>Bacteria</taxon>
        <taxon>Pseudomonadati</taxon>
        <taxon>Pseudomonadota</taxon>
        <taxon>Alphaproteobacteria</taxon>
        <taxon>Rhodobacterales</taxon>
        <taxon>Roseobacteraceae</taxon>
        <taxon>Litoreibacter</taxon>
    </lineage>
</organism>
<dbReference type="EMBL" id="BLJE01000001">
    <property type="protein sequence ID" value="GFE63493.1"/>
    <property type="molecule type" value="Genomic_DNA"/>
</dbReference>
<dbReference type="OrthoDB" id="7907064at2"/>
<comment type="caution">
    <text evidence="1">The sequence shown here is derived from an EMBL/GenBank/DDBJ whole genome shotgun (WGS) entry which is preliminary data.</text>
</comment>